<evidence type="ECO:0000313" key="3">
    <source>
        <dbReference type="Proteomes" id="UP000436911"/>
    </source>
</evidence>
<organism evidence="2 3">
    <name type="scientific">Agrobacterium vitis</name>
    <name type="common">Rhizobium vitis</name>
    <dbReference type="NCBI Taxonomy" id="373"/>
    <lineage>
        <taxon>Bacteria</taxon>
        <taxon>Pseudomonadati</taxon>
        <taxon>Pseudomonadota</taxon>
        <taxon>Alphaproteobacteria</taxon>
        <taxon>Hyphomicrobiales</taxon>
        <taxon>Rhizobiaceae</taxon>
        <taxon>Rhizobium/Agrobacterium group</taxon>
        <taxon>Agrobacterium</taxon>
    </lineage>
</organism>
<dbReference type="EMBL" id="QUSG01000008">
    <property type="protein sequence ID" value="KAA3526103.1"/>
    <property type="molecule type" value="Genomic_DNA"/>
</dbReference>
<sequence length="73" mass="8381">MDKFSEIDERRERLGIKQNEMCRLADVSPSTLTRARSGGKDPTPRILRKLRVALDGISQERGVALREDLERRS</sequence>
<dbReference type="InterPro" id="IPR010982">
    <property type="entry name" value="Lambda_DNA-bd_dom_sf"/>
</dbReference>
<dbReference type="RefSeq" id="WP_071207404.1">
    <property type="nucleotide sequence ID" value="NZ_MBFB02000017.1"/>
</dbReference>
<evidence type="ECO:0000259" key="1">
    <source>
        <dbReference type="PROSITE" id="PS50943"/>
    </source>
</evidence>
<reference evidence="2 3" key="1">
    <citation type="submission" date="2018-08" db="EMBL/GenBank/DDBJ databases">
        <title>Genome sequencing of Agrobacterium vitis strain ICMP 10754.</title>
        <authorList>
            <person name="Visnovsky S.B."/>
            <person name="Pitman A.R."/>
        </authorList>
    </citation>
    <scope>NUCLEOTIDE SEQUENCE [LARGE SCALE GENOMIC DNA]</scope>
    <source>
        <strain evidence="2 3">ICMP 10754</strain>
    </source>
</reference>
<dbReference type="CDD" id="cd00093">
    <property type="entry name" value="HTH_XRE"/>
    <property type="match status" value="1"/>
</dbReference>
<name>A0A1S2E0L9_AGRVI</name>
<dbReference type="OrthoDB" id="8410441at2"/>
<dbReference type="PROSITE" id="PS50943">
    <property type="entry name" value="HTH_CROC1"/>
    <property type="match status" value="1"/>
</dbReference>
<dbReference type="SUPFAM" id="SSF47413">
    <property type="entry name" value="lambda repressor-like DNA-binding domains"/>
    <property type="match status" value="1"/>
</dbReference>
<accession>A0A1S2E0L9</accession>
<protein>
    <submittedName>
        <fullName evidence="2">XRE family transcriptional regulator</fullName>
    </submittedName>
</protein>
<feature type="domain" description="HTH cro/C1-type" evidence="1">
    <location>
        <begin position="7"/>
        <end position="61"/>
    </location>
</feature>
<dbReference type="InterPro" id="IPR001387">
    <property type="entry name" value="Cro/C1-type_HTH"/>
</dbReference>
<proteinExistence type="predicted"/>
<dbReference type="Gene3D" id="1.10.260.40">
    <property type="entry name" value="lambda repressor-like DNA-binding domains"/>
    <property type="match status" value="1"/>
</dbReference>
<dbReference type="Proteomes" id="UP000436911">
    <property type="component" value="Unassembled WGS sequence"/>
</dbReference>
<dbReference type="GO" id="GO:0003677">
    <property type="term" value="F:DNA binding"/>
    <property type="evidence" value="ECO:0007669"/>
    <property type="project" value="InterPro"/>
</dbReference>
<dbReference type="AlphaFoldDB" id="A0A1S2E0L9"/>
<gene>
    <name evidence="2" type="ORF">DXT89_16385</name>
</gene>
<evidence type="ECO:0000313" key="2">
    <source>
        <dbReference type="EMBL" id="KAA3526103.1"/>
    </source>
</evidence>
<dbReference type="SMART" id="SM00530">
    <property type="entry name" value="HTH_XRE"/>
    <property type="match status" value="1"/>
</dbReference>
<comment type="caution">
    <text evidence="2">The sequence shown here is derived from an EMBL/GenBank/DDBJ whole genome shotgun (WGS) entry which is preliminary data.</text>
</comment>
<dbReference type="Pfam" id="PF01381">
    <property type="entry name" value="HTH_3"/>
    <property type="match status" value="1"/>
</dbReference>